<protein>
    <recommendedName>
        <fullName evidence="3">DNA (cytosine-5-)-methyltransferase</fullName>
    </recommendedName>
</protein>
<name>A0ABN6Z0Y9_9BACE</name>
<accession>A0ABN6Z0Y9</accession>
<keyword evidence="2" id="KW-1185">Reference proteome</keyword>
<reference evidence="1 2" key="1">
    <citation type="submission" date="2023-04" db="EMBL/GenBank/DDBJ databases">
        <title>Draft genome sequence of acteroides sedimenti strain YN3PY1.</title>
        <authorList>
            <person name="Yoshida N."/>
        </authorList>
    </citation>
    <scope>NUCLEOTIDE SEQUENCE [LARGE SCALE GENOMIC DNA]</scope>
    <source>
        <strain evidence="1 2">YN3PY1</strain>
    </source>
</reference>
<gene>
    <name evidence="1" type="ORF">BSYN_03940</name>
</gene>
<dbReference type="SUPFAM" id="SSF53335">
    <property type="entry name" value="S-adenosyl-L-methionine-dependent methyltransferases"/>
    <property type="match status" value="1"/>
</dbReference>
<evidence type="ECO:0000313" key="1">
    <source>
        <dbReference type="EMBL" id="BEG98129.1"/>
    </source>
</evidence>
<evidence type="ECO:0008006" key="3">
    <source>
        <dbReference type="Google" id="ProtNLM"/>
    </source>
</evidence>
<dbReference type="Proteomes" id="UP001496674">
    <property type="component" value="Chromosome"/>
</dbReference>
<proteinExistence type="predicted"/>
<sequence>MTLIHEDGHMRFMTRRELERLQTVPEGYTDVLDYADAADVLGDGWTVDVIAHIFAGIKC</sequence>
<evidence type="ECO:0000313" key="2">
    <source>
        <dbReference type="Proteomes" id="UP001496674"/>
    </source>
</evidence>
<dbReference type="EMBL" id="AP028055">
    <property type="protein sequence ID" value="BEG98129.1"/>
    <property type="molecule type" value="Genomic_DNA"/>
</dbReference>
<organism evidence="1 2">
    <name type="scientific">Bacteroides sedimenti</name>
    <dbReference type="NCBI Taxonomy" id="2136147"/>
    <lineage>
        <taxon>Bacteria</taxon>
        <taxon>Pseudomonadati</taxon>
        <taxon>Bacteroidota</taxon>
        <taxon>Bacteroidia</taxon>
        <taxon>Bacteroidales</taxon>
        <taxon>Bacteroidaceae</taxon>
        <taxon>Bacteroides</taxon>
    </lineage>
</organism>
<dbReference type="InterPro" id="IPR029063">
    <property type="entry name" value="SAM-dependent_MTases_sf"/>
</dbReference>